<accession>A0A6P8YUA9</accession>
<dbReference type="KEGG" id="tpal:117644965"/>
<evidence type="ECO:0000256" key="1">
    <source>
        <dbReference type="SAM" id="Coils"/>
    </source>
</evidence>
<keyword evidence="1" id="KW-0175">Coiled coil</keyword>
<evidence type="ECO:0000313" key="3">
    <source>
        <dbReference type="Proteomes" id="UP000515158"/>
    </source>
</evidence>
<dbReference type="RefSeq" id="XP_034240701.1">
    <property type="nucleotide sequence ID" value="XM_034384810.1"/>
</dbReference>
<dbReference type="Proteomes" id="UP000515158">
    <property type="component" value="Unplaced"/>
</dbReference>
<dbReference type="GeneID" id="117644965"/>
<name>A0A6P8YUA9_THRPL</name>
<sequence length="311" mass="34686">MKKARIPTMHQCRKGCQAQPGLSLRTLRRGNTARPEATWWLANLPPYREHCSRAQQPPPARHGSARFVHHTKMPGAHAYERLVKAFCKRYTGEWTKQKIQDEYNATWREMKANFKGAEQLNNAVTEKVKELEEAITAKRAKLLTLLAKGAKRQRLDGAQDPLVAEAGDAEASFVGADDSHDDKPVEIGAQLATGDACPVILNDDSDGAGDSPVSSTRAPRQEALKSEISLLQSKLDGLVRRRDELADPEVEGEIRETRLLIDKKQKELKHKQACAMHAREFRKRQRALLMELRKMNADASSTPVDLSIGSG</sequence>
<feature type="coiled-coil region" evidence="1">
    <location>
        <begin position="114"/>
        <end position="148"/>
    </location>
</feature>
<gene>
    <name evidence="4" type="primary">LOC117644965</name>
</gene>
<reference evidence="4" key="1">
    <citation type="submission" date="2025-08" db="UniProtKB">
        <authorList>
            <consortium name="RefSeq"/>
        </authorList>
    </citation>
    <scope>IDENTIFICATION</scope>
    <source>
        <tissue evidence="4">Total insect</tissue>
    </source>
</reference>
<dbReference type="InParanoid" id="A0A6P8YUA9"/>
<evidence type="ECO:0000256" key="2">
    <source>
        <dbReference type="SAM" id="MobiDB-lite"/>
    </source>
</evidence>
<feature type="region of interest" description="Disordered" evidence="2">
    <location>
        <begin position="202"/>
        <end position="221"/>
    </location>
</feature>
<dbReference type="AlphaFoldDB" id="A0A6P8YUA9"/>
<keyword evidence="3" id="KW-1185">Reference proteome</keyword>
<evidence type="ECO:0000313" key="4">
    <source>
        <dbReference type="RefSeq" id="XP_034240701.1"/>
    </source>
</evidence>
<protein>
    <submittedName>
        <fullName evidence="4">Uncharacterized protein LOC117644965 isoform X1</fullName>
    </submittedName>
</protein>
<organism evidence="4">
    <name type="scientific">Thrips palmi</name>
    <name type="common">Melon thrips</name>
    <dbReference type="NCBI Taxonomy" id="161013"/>
    <lineage>
        <taxon>Eukaryota</taxon>
        <taxon>Metazoa</taxon>
        <taxon>Ecdysozoa</taxon>
        <taxon>Arthropoda</taxon>
        <taxon>Hexapoda</taxon>
        <taxon>Insecta</taxon>
        <taxon>Pterygota</taxon>
        <taxon>Neoptera</taxon>
        <taxon>Paraneoptera</taxon>
        <taxon>Thysanoptera</taxon>
        <taxon>Terebrantia</taxon>
        <taxon>Thripoidea</taxon>
        <taxon>Thripidae</taxon>
        <taxon>Thrips</taxon>
    </lineage>
</organism>
<proteinExistence type="predicted"/>